<gene>
    <name evidence="2" type="ORF">GCM10022210_04970</name>
</gene>
<dbReference type="Proteomes" id="UP001500742">
    <property type="component" value="Unassembled WGS sequence"/>
</dbReference>
<dbReference type="Gene3D" id="1.25.40.10">
    <property type="entry name" value="Tetratricopeptide repeat domain"/>
    <property type="match status" value="1"/>
</dbReference>
<reference evidence="3" key="1">
    <citation type="journal article" date="2019" name="Int. J. Syst. Evol. Microbiol.">
        <title>The Global Catalogue of Microorganisms (GCM) 10K type strain sequencing project: providing services to taxonomists for standard genome sequencing and annotation.</title>
        <authorList>
            <consortium name="The Broad Institute Genomics Platform"/>
            <consortium name="The Broad Institute Genome Sequencing Center for Infectious Disease"/>
            <person name="Wu L."/>
            <person name="Ma J."/>
        </authorList>
    </citation>
    <scope>NUCLEOTIDE SEQUENCE [LARGE SCALE GENOMIC DNA]</scope>
    <source>
        <strain evidence="3">JCM 16601</strain>
    </source>
</reference>
<keyword evidence="1" id="KW-0472">Membrane</keyword>
<organism evidence="2 3">
    <name type="scientific">Mucilaginibacter dorajii</name>
    <dbReference type="NCBI Taxonomy" id="692994"/>
    <lineage>
        <taxon>Bacteria</taxon>
        <taxon>Pseudomonadati</taxon>
        <taxon>Bacteroidota</taxon>
        <taxon>Sphingobacteriia</taxon>
        <taxon>Sphingobacteriales</taxon>
        <taxon>Sphingobacteriaceae</taxon>
        <taxon>Mucilaginibacter</taxon>
    </lineage>
</organism>
<proteinExistence type="predicted"/>
<sequence>MYLENTNSPTIEEVIAACKPGVAAEVRASLKTKLHNSFSEDDALQGAIKFLEDSDYDFDALYEFLDMPIGLSAKKVTSRFNYKHVLTVAASVILMIGVWWIFYKKNTESEIRRNVFHEPGLPVFATIEGKKDFHELMSAYRMQDVKTGLKFYYKLIKKEPQNDTLHYWGGWLFFIDKQPDSAVVHFENAVKTINGKYYYKAQYMEAISLYLNKQKSLSKELFKKIKLDKSSPYQKDAIHLLSEPNLW</sequence>
<comment type="caution">
    <text evidence="2">The sequence shown here is derived from an EMBL/GenBank/DDBJ whole genome shotgun (WGS) entry which is preliminary data.</text>
</comment>
<protein>
    <recommendedName>
        <fullName evidence="4">Tetratricopeptide repeat protein</fullName>
    </recommendedName>
</protein>
<keyword evidence="3" id="KW-1185">Reference proteome</keyword>
<name>A0ABP7P5Z2_9SPHI</name>
<evidence type="ECO:0000313" key="2">
    <source>
        <dbReference type="EMBL" id="GAA3960301.1"/>
    </source>
</evidence>
<dbReference type="InterPro" id="IPR011990">
    <property type="entry name" value="TPR-like_helical_dom_sf"/>
</dbReference>
<dbReference type="SUPFAM" id="SSF48452">
    <property type="entry name" value="TPR-like"/>
    <property type="match status" value="1"/>
</dbReference>
<keyword evidence="1" id="KW-0812">Transmembrane</keyword>
<accession>A0ABP7P5Z2</accession>
<dbReference type="EMBL" id="BAAAZC010000004">
    <property type="protein sequence ID" value="GAA3960301.1"/>
    <property type="molecule type" value="Genomic_DNA"/>
</dbReference>
<keyword evidence="1" id="KW-1133">Transmembrane helix</keyword>
<evidence type="ECO:0008006" key="4">
    <source>
        <dbReference type="Google" id="ProtNLM"/>
    </source>
</evidence>
<dbReference type="RefSeq" id="WP_259090858.1">
    <property type="nucleotide sequence ID" value="NZ_BAAAZC010000004.1"/>
</dbReference>
<evidence type="ECO:0000256" key="1">
    <source>
        <dbReference type="SAM" id="Phobius"/>
    </source>
</evidence>
<feature type="transmembrane region" description="Helical" evidence="1">
    <location>
        <begin position="84"/>
        <end position="103"/>
    </location>
</feature>
<evidence type="ECO:0000313" key="3">
    <source>
        <dbReference type="Proteomes" id="UP001500742"/>
    </source>
</evidence>